<feature type="transmembrane region" description="Helical" evidence="7">
    <location>
        <begin position="125"/>
        <end position="144"/>
    </location>
</feature>
<keyword evidence="2 7" id="KW-0812">Transmembrane</keyword>
<dbReference type="InterPro" id="IPR049453">
    <property type="entry name" value="Memb_transporter_dom"/>
</dbReference>
<comment type="subcellular location">
    <subcellularLocation>
        <location evidence="1">Membrane</location>
        <topology evidence="1">Multi-pass membrane protein</topology>
    </subcellularLocation>
</comment>
<evidence type="ECO:0000256" key="3">
    <source>
        <dbReference type="ARBA" id="ARBA00022989"/>
    </source>
</evidence>
<keyword evidence="10" id="KW-1185">Reference proteome</keyword>
<keyword evidence="5" id="KW-0175">Coiled coil</keyword>
<feature type="compositionally biased region" description="Low complexity" evidence="6">
    <location>
        <begin position="28"/>
        <end position="38"/>
    </location>
</feature>
<feature type="transmembrane region" description="Helical" evidence="7">
    <location>
        <begin position="177"/>
        <end position="197"/>
    </location>
</feature>
<dbReference type="InterPro" id="IPR052430">
    <property type="entry name" value="IVT-Associated"/>
</dbReference>
<evidence type="ECO:0000259" key="8">
    <source>
        <dbReference type="Pfam" id="PF13515"/>
    </source>
</evidence>
<dbReference type="RefSeq" id="XP_049262643.1">
    <property type="nucleotide sequence ID" value="XM_049407977.1"/>
</dbReference>
<evidence type="ECO:0000256" key="4">
    <source>
        <dbReference type="ARBA" id="ARBA00023136"/>
    </source>
</evidence>
<proteinExistence type="predicted"/>
<dbReference type="Proteomes" id="UP000694255">
    <property type="component" value="Unassembled WGS sequence"/>
</dbReference>
<feature type="region of interest" description="Disordered" evidence="6">
    <location>
        <begin position="1"/>
        <end position="50"/>
    </location>
</feature>
<dbReference type="EMBL" id="JAGSYN010000179">
    <property type="protein sequence ID" value="KAG7662410.1"/>
    <property type="molecule type" value="Genomic_DNA"/>
</dbReference>
<feature type="transmembrane region" description="Helical" evidence="7">
    <location>
        <begin position="274"/>
        <end position="293"/>
    </location>
</feature>
<dbReference type="PANTHER" id="PTHR47804:SF1">
    <property type="entry name" value="DUF2421 DOMAIN-CONTAINING PROTEIN"/>
    <property type="match status" value="1"/>
</dbReference>
<feature type="coiled-coil region" evidence="5">
    <location>
        <begin position="992"/>
        <end position="1019"/>
    </location>
</feature>
<feature type="compositionally biased region" description="Basic residues" evidence="6">
    <location>
        <begin position="1"/>
        <end position="12"/>
    </location>
</feature>
<feature type="transmembrane region" description="Helical" evidence="7">
    <location>
        <begin position="782"/>
        <end position="804"/>
    </location>
</feature>
<feature type="transmembrane region" description="Helical" evidence="7">
    <location>
        <begin position="693"/>
        <end position="711"/>
    </location>
</feature>
<name>A0A8J5QTH9_9ASCO</name>
<keyword evidence="4 7" id="KW-0472">Membrane</keyword>
<sequence length="1021" mass="115527">MTKAHMSTRKHPSTNIDESSDISDSETTDTSLTGTTGSYDPFQWRPDDSHPRRFIQRESSVILATTGERVHRQITFSSSATHLNESESLVGGDRPSPLYHPSSRFDCLILQPLQMLYYDKTFREVMKCCIAYLISTLGVYWAPFDHFFGNTDSKHIIATVAIYFHPTRTKGSMHQTLIFVIISVTFSFAVSLACRWISAITYKKGADEISHLIDLVFSSVALGIVAFMKQKVNKETFNTACSLASITIVLCIIKEGSLNSAAVPLERIESTFKVVLVGCLISVGCCYLLWPVSAVNQLQGVLNDSYNLFSSVLSILTRRFIAGEQFTTKDNEMIDKLKSNISSLLKSLEEAKYELRLKGREDEWKIFSELVNSTISLARHLQALTAAVKMQWTLLNDFHSHEIERSSNMSFQSSAGASFDIPESVINMENPNAPTAPENDALSSLQLFDLFVYYLTPSIRSLVFTIKGVLSQVPFEKYSEEFPNQFAKTTTLQHSLDSAIKLYEEKQAQSLEKLYEQPIFKRDADFLSTADQEEVGACCGNFSTLLCNFALKLLEFIKLSEQYEEARAKPRQWPWLSFRWRGPKGTTTDEMLAQANSLHAALDDLKEQYGLSGLKKEYSGRWEYGLWRMSKVLKRTDVQFGIRVGLGAAFLAVFAYLGDTKEIFITWRGEWALTVYCIMMNRSVGGTSSTVKWRIIGTLLGCYTAYVIWMITDANVFALSFTGFLISIPSFYIILYWKQNQSFGRFILLAYNLTALYSYSMLQKDSEDDKEGGENPLISEIAFHRFVAVSVGIVWALSMAMFFLPTSARARLKRGLPILWLRLGVIWNSDPLEYDPETMHLVGFKAEEGTNKLLAECETLLKHAPLEVRLKGPFPVSAYTKLIRETSSILDAFQNLDLLIKVDTTLSSNEEYVLKYIAAERDEVEHRIFLVFYMLASTMRLGFPLPSKPASIEHAKDRLLYKLHEIRGLQGQNGISLKNADFVLLYSYILVASAVSERLENIQNQIKELLGEISEDKFQLV</sequence>
<dbReference type="GeneID" id="73470858"/>
<dbReference type="PANTHER" id="PTHR47804">
    <property type="entry name" value="60S RIBOSOMAL PROTEIN L19"/>
    <property type="match status" value="1"/>
</dbReference>
<accession>A0A8J5QTH9</accession>
<evidence type="ECO:0000256" key="5">
    <source>
        <dbReference type="SAM" id="Coils"/>
    </source>
</evidence>
<protein>
    <recommendedName>
        <fullName evidence="8">Integral membrane bound transporter domain-containing protein</fullName>
    </recommendedName>
</protein>
<dbReference type="AlphaFoldDB" id="A0A8J5QTH9"/>
<feature type="transmembrane region" description="Helical" evidence="7">
    <location>
        <begin position="209"/>
        <end position="230"/>
    </location>
</feature>
<dbReference type="OrthoDB" id="68611at2759"/>
<organism evidence="9 10">
    <name type="scientific">[Candida] subhashii</name>
    <dbReference type="NCBI Taxonomy" id="561895"/>
    <lineage>
        <taxon>Eukaryota</taxon>
        <taxon>Fungi</taxon>
        <taxon>Dikarya</taxon>
        <taxon>Ascomycota</taxon>
        <taxon>Saccharomycotina</taxon>
        <taxon>Pichiomycetes</taxon>
        <taxon>Debaryomycetaceae</taxon>
        <taxon>Spathaspora</taxon>
    </lineage>
</organism>
<dbReference type="Pfam" id="PF13515">
    <property type="entry name" value="FUSC_2"/>
    <property type="match status" value="1"/>
</dbReference>
<evidence type="ECO:0000256" key="7">
    <source>
        <dbReference type="SAM" id="Phobius"/>
    </source>
</evidence>
<feature type="transmembrane region" description="Helical" evidence="7">
    <location>
        <begin position="743"/>
        <end position="762"/>
    </location>
</feature>
<evidence type="ECO:0000256" key="1">
    <source>
        <dbReference type="ARBA" id="ARBA00004141"/>
    </source>
</evidence>
<evidence type="ECO:0000313" key="10">
    <source>
        <dbReference type="Proteomes" id="UP000694255"/>
    </source>
</evidence>
<evidence type="ECO:0000313" key="9">
    <source>
        <dbReference type="EMBL" id="KAG7662410.1"/>
    </source>
</evidence>
<comment type="caution">
    <text evidence="9">The sequence shown here is derived from an EMBL/GenBank/DDBJ whole genome shotgun (WGS) entry which is preliminary data.</text>
</comment>
<feature type="transmembrane region" description="Helical" evidence="7">
    <location>
        <begin position="717"/>
        <end position="736"/>
    </location>
</feature>
<feature type="transmembrane region" description="Helical" evidence="7">
    <location>
        <begin position="638"/>
        <end position="657"/>
    </location>
</feature>
<feature type="domain" description="Integral membrane bound transporter" evidence="8">
    <location>
        <begin position="663"/>
        <end position="798"/>
    </location>
</feature>
<feature type="compositionally biased region" description="Acidic residues" evidence="6">
    <location>
        <begin position="18"/>
        <end position="27"/>
    </location>
</feature>
<gene>
    <name evidence="9" type="ORF">J8A68_004058</name>
</gene>
<keyword evidence="3 7" id="KW-1133">Transmembrane helix</keyword>
<evidence type="ECO:0000256" key="2">
    <source>
        <dbReference type="ARBA" id="ARBA00022692"/>
    </source>
</evidence>
<evidence type="ECO:0000256" key="6">
    <source>
        <dbReference type="SAM" id="MobiDB-lite"/>
    </source>
</evidence>
<dbReference type="GO" id="GO:0016020">
    <property type="term" value="C:membrane"/>
    <property type="evidence" value="ECO:0007669"/>
    <property type="project" value="UniProtKB-SubCell"/>
</dbReference>
<reference evidence="9 10" key="1">
    <citation type="journal article" date="2021" name="DNA Res.">
        <title>Genome analysis of Candida subhashii reveals its hybrid nature and dual mitochondrial genome conformations.</title>
        <authorList>
            <person name="Mixao V."/>
            <person name="Hegedusova E."/>
            <person name="Saus E."/>
            <person name="Pryszcz L.P."/>
            <person name="Cillingova A."/>
            <person name="Nosek J."/>
            <person name="Gabaldon T."/>
        </authorList>
    </citation>
    <scope>NUCLEOTIDE SEQUENCE [LARGE SCALE GENOMIC DNA]</scope>
    <source>
        <strain evidence="9 10">CBS 10753</strain>
    </source>
</reference>